<evidence type="ECO:0000313" key="2">
    <source>
        <dbReference type="Proteomes" id="UP000729402"/>
    </source>
</evidence>
<dbReference type="Proteomes" id="UP000729402">
    <property type="component" value="Unassembled WGS sequence"/>
</dbReference>
<gene>
    <name evidence="1" type="ORF">GUJ93_ZPchr0006g45445</name>
</gene>
<evidence type="ECO:0000313" key="1">
    <source>
        <dbReference type="EMBL" id="KAG8071083.1"/>
    </source>
</evidence>
<dbReference type="OrthoDB" id="1663137at2759"/>
<proteinExistence type="predicted"/>
<accession>A0A8J5SFA4</accession>
<name>A0A8J5SFA4_ZIZPA</name>
<dbReference type="EMBL" id="JAAALK010000283">
    <property type="protein sequence ID" value="KAG8071083.1"/>
    <property type="molecule type" value="Genomic_DNA"/>
</dbReference>
<protein>
    <submittedName>
        <fullName evidence="1">Uncharacterized protein</fullName>
    </submittedName>
</protein>
<keyword evidence="2" id="KW-1185">Reference proteome</keyword>
<organism evidence="1 2">
    <name type="scientific">Zizania palustris</name>
    <name type="common">Northern wild rice</name>
    <dbReference type="NCBI Taxonomy" id="103762"/>
    <lineage>
        <taxon>Eukaryota</taxon>
        <taxon>Viridiplantae</taxon>
        <taxon>Streptophyta</taxon>
        <taxon>Embryophyta</taxon>
        <taxon>Tracheophyta</taxon>
        <taxon>Spermatophyta</taxon>
        <taxon>Magnoliopsida</taxon>
        <taxon>Liliopsida</taxon>
        <taxon>Poales</taxon>
        <taxon>Poaceae</taxon>
        <taxon>BOP clade</taxon>
        <taxon>Oryzoideae</taxon>
        <taxon>Oryzeae</taxon>
        <taxon>Zizaniinae</taxon>
        <taxon>Zizania</taxon>
    </lineage>
</organism>
<comment type="caution">
    <text evidence="1">The sequence shown here is derived from an EMBL/GenBank/DDBJ whole genome shotgun (WGS) entry which is preliminary data.</text>
</comment>
<sequence length="118" mass="12330">MANGFLANPDLLKQFELNAPLNKYDRSTFHTSDPVAGACSSLSGLSKSLSSIIHMDQEKPSSSMAHTPSPASCRAFSAAVCTAAPQLETFTSVSSIHGDLPALQPAPTDRQAELAAVV</sequence>
<dbReference type="AlphaFoldDB" id="A0A8J5SFA4"/>
<reference evidence="1" key="2">
    <citation type="submission" date="2021-02" db="EMBL/GenBank/DDBJ databases">
        <authorList>
            <person name="Kimball J.A."/>
            <person name="Haas M.W."/>
            <person name="Macchietto M."/>
            <person name="Kono T."/>
            <person name="Duquette J."/>
            <person name="Shao M."/>
        </authorList>
    </citation>
    <scope>NUCLEOTIDE SEQUENCE</scope>
    <source>
        <tissue evidence="1">Fresh leaf tissue</tissue>
    </source>
</reference>
<reference evidence="1" key="1">
    <citation type="journal article" date="2021" name="bioRxiv">
        <title>Whole Genome Assembly and Annotation of Northern Wild Rice, Zizania palustris L., Supports a Whole Genome Duplication in the Zizania Genus.</title>
        <authorList>
            <person name="Haas M."/>
            <person name="Kono T."/>
            <person name="Macchietto M."/>
            <person name="Millas R."/>
            <person name="McGilp L."/>
            <person name="Shao M."/>
            <person name="Duquette J."/>
            <person name="Hirsch C.N."/>
            <person name="Kimball J."/>
        </authorList>
    </citation>
    <scope>NUCLEOTIDE SEQUENCE</scope>
    <source>
        <tissue evidence="1">Fresh leaf tissue</tissue>
    </source>
</reference>